<evidence type="ECO:0000256" key="5">
    <source>
        <dbReference type="SAM" id="MobiDB-lite"/>
    </source>
</evidence>
<accession>A0ABM1E8Y0</accession>
<organism evidence="6 7">
    <name type="scientific">Priapulus caudatus</name>
    <name type="common">Priapulid worm</name>
    <dbReference type="NCBI Taxonomy" id="37621"/>
    <lineage>
        <taxon>Eukaryota</taxon>
        <taxon>Metazoa</taxon>
        <taxon>Ecdysozoa</taxon>
        <taxon>Scalidophora</taxon>
        <taxon>Priapulida</taxon>
        <taxon>Priapulimorpha</taxon>
        <taxon>Priapulimorphida</taxon>
        <taxon>Priapulidae</taxon>
        <taxon>Priapulus</taxon>
    </lineage>
</organism>
<dbReference type="SUPFAM" id="SSF101908">
    <property type="entry name" value="Putative isomerase YbhE"/>
    <property type="match status" value="1"/>
</dbReference>
<gene>
    <name evidence="7" type="primary">LOC106809925</name>
</gene>
<reference evidence="7" key="1">
    <citation type="submission" date="2025-08" db="UniProtKB">
        <authorList>
            <consortium name="RefSeq"/>
        </authorList>
    </citation>
    <scope>IDENTIFICATION</scope>
</reference>
<dbReference type="InterPro" id="IPR050630">
    <property type="entry name" value="WD_repeat_EMAP"/>
</dbReference>
<proteinExistence type="predicted"/>
<evidence type="ECO:0000256" key="3">
    <source>
        <dbReference type="ARBA" id="ARBA00022737"/>
    </source>
</evidence>
<keyword evidence="4" id="KW-0966">Cell projection</keyword>
<dbReference type="InterPro" id="IPR015943">
    <property type="entry name" value="WD40/YVTN_repeat-like_dom_sf"/>
</dbReference>
<keyword evidence="6" id="KW-1185">Reference proteome</keyword>
<dbReference type="Gene3D" id="2.130.10.10">
    <property type="entry name" value="YVTN repeat-like/Quinoprotein amine dehydrogenase"/>
    <property type="match status" value="1"/>
</dbReference>
<evidence type="ECO:0000256" key="4">
    <source>
        <dbReference type="ARBA" id="ARBA00023273"/>
    </source>
</evidence>
<dbReference type="GeneID" id="106809925"/>
<keyword evidence="2" id="KW-0853">WD repeat</keyword>
<evidence type="ECO:0000256" key="1">
    <source>
        <dbReference type="ARBA" id="ARBA00004138"/>
    </source>
</evidence>
<dbReference type="PANTHER" id="PTHR13720:SF13">
    <property type="entry name" value="CILIA- AND FLAGELLA-ASSOCIATED PROTEIN 251"/>
    <property type="match status" value="1"/>
</dbReference>
<evidence type="ECO:0000256" key="2">
    <source>
        <dbReference type="ARBA" id="ARBA00022574"/>
    </source>
</evidence>
<dbReference type="RefSeq" id="XP_014668651.1">
    <property type="nucleotide sequence ID" value="XM_014813165.1"/>
</dbReference>
<feature type="region of interest" description="Disordered" evidence="5">
    <location>
        <begin position="506"/>
        <end position="525"/>
    </location>
</feature>
<evidence type="ECO:0000313" key="7">
    <source>
        <dbReference type="RefSeq" id="XP_014668651.1"/>
    </source>
</evidence>
<dbReference type="PANTHER" id="PTHR13720">
    <property type="entry name" value="WD-40 REPEAT PROTEIN"/>
    <property type="match status" value="1"/>
</dbReference>
<sequence>MGVVFMYVWYVVFGMKLIELTIVTREATSSRMNCQLACVWNDGLVELLQGFTKFVEGRVVNLPLATNVSVRINTTLFAAVIVRTIATAASYDVHRDTIQVFGRKFIQLTSYKGSYIIANELPAGMHLEWYQDLNIGPIAGISFSGVGFTRAERDEEEGKNSGEFKDNPFIVTSSSAAVAIVNGDSSQVEVVCKEWTSLDEDRCVTLFRATLETKGESWAYVGRQRAHYKRVCQIMFGVKPDSKFPRLISLGEDRVLVEYDLEKSTENDLHLQSSERLEQTAVPTCMAWYPSLTSEDFILTANNQFKMKLYNTTTKMCRKTVLGPSYGTPLQCLRIIHRQGNSRQKKKFYAAHRTADKVGLLKLPLDGNPHNSLAVIGHPGDVVDICCSHDGKSMFTGGATDATVFMWEMNFDVLEAASHLGGLGIVPFYDLLEGGQSGTLFREMENFFYYAQIRSQGLRTMDVHRVASTMKVEQIPYVMRALGYYPTQREIDDMMNEVKYSDYVKRESTKRHQPRRFHSDCSSTTAPAAAPPADILDAFCTLVQHGAGARNLLEQLQTREEHMSELELLDALAALTGQSYTDEIASDDEDAAAAAAAATSSSSSQWIETASLRLSRLRCH</sequence>
<dbReference type="Proteomes" id="UP000695022">
    <property type="component" value="Unplaced"/>
</dbReference>
<name>A0ABM1E8Y0_PRICU</name>
<comment type="subcellular location">
    <subcellularLocation>
        <location evidence="1">Cell projection</location>
        <location evidence="1">Cilium</location>
    </subcellularLocation>
</comment>
<keyword evidence="3" id="KW-0677">Repeat</keyword>
<evidence type="ECO:0000313" key="6">
    <source>
        <dbReference type="Proteomes" id="UP000695022"/>
    </source>
</evidence>
<protein>
    <submittedName>
        <fullName evidence="7">WD repeat-containing protein 66-like</fullName>
    </submittedName>
</protein>